<dbReference type="InterPro" id="IPR001296">
    <property type="entry name" value="Glyco_trans_1"/>
</dbReference>
<dbReference type="Proteomes" id="UP000034607">
    <property type="component" value="Unassembled WGS sequence"/>
</dbReference>
<dbReference type="GO" id="GO:0009103">
    <property type="term" value="P:lipopolysaccharide biosynthetic process"/>
    <property type="evidence" value="ECO:0007669"/>
    <property type="project" value="TreeGrafter"/>
</dbReference>
<evidence type="ECO:0000259" key="2">
    <source>
        <dbReference type="Pfam" id="PF00534"/>
    </source>
</evidence>
<dbReference type="SUPFAM" id="SSF53756">
    <property type="entry name" value="UDP-Glycosyltransferase/glycogen phosphorylase"/>
    <property type="match status" value="1"/>
</dbReference>
<dbReference type="Pfam" id="PF13439">
    <property type="entry name" value="Glyco_transf_4"/>
    <property type="match status" value="1"/>
</dbReference>
<dbReference type="InterPro" id="IPR028098">
    <property type="entry name" value="Glyco_trans_4-like_N"/>
</dbReference>
<dbReference type="CDD" id="cd03809">
    <property type="entry name" value="GT4_MtfB-like"/>
    <property type="match status" value="1"/>
</dbReference>
<comment type="caution">
    <text evidence="4">The sequence shown here is derived from an EMBL/GenBank/DDBJ whole genome shotgun (WGS) entry which is preliminary data.</text>
</comment>
<feature type="domain" description="Glycosyltransferase subfamily 4-like N-terminal" evidence="3">
    <location>
        <begin position="18"/>
        <end position="171"/>
    </location>
</feature>
<dbReference type="PANTHER" id="PTHR46401">
    <property type="entry name" value="GLYCOSYLTRANSFERASE WBBK-RELATED"/>
    <property type="match status" value="1"/>
</dbReference>
<protein>
    <submittedName>
        <fullName evidence="4">Glycosyl transferase group 1</fullName>
    </submittedName>
</protein>
<sequence>MIIGIDANEANLTSQRVGVNQYAFGLLHALYRQKTDHRFIIYLKTPVLGDLPAAKTGWEYRVIPFPKLWTQTRLPMDLYTHLPRPDVFFSMAHYAPRFSPIPTVVAIMDLGFLEFPDQFTPKDYNQLKNWTAYSVKRAACVIAISEHTKKDIISAYGIDPAKITVTYPGYDQKLFKPTKNPRILKKYGISRNYLFFLGSLRPSKNIEGLIKAFAQLLHTRFKSPLRAGGGIGGLPEKLSLVISGKKGWLYDRIFQTVADLGLDKQVIFTGFVEEEEVPALMSHATAFVMPSFYEGFGIPVVNAMACGTPVVVSRVASLPEVVGNAGIFVDPADPASISSGIIEAIGSMRNRYVKAGLKRVKLFDWDRTAQKTMQVIETAVKNI</sequence>
<evidence type="ECO:0000313" key="5">
    <source>
        <dbReference type="Proteomes" id="UP000034607"/>
    </source>
</evidence>
<dbReference type="PATRIC" id="fig|1618357.3.peg.203"/>
<dbReference type="EMBL" id="LCNM01000003">
    <property type="protein sequence ID" value="KKU56731.1"/>
    <property type="molecule type" value="Genomic_DNA"/>
</dbReference>
<reference evidence="4 5" key="1">
    <citation type="journal article" date="2015" name="Nature">
        <title>rRNA introns, odd ribosomes, and small enigmatic genomes across a large radiation of phyla.</title>
        <authorList>
            <person name="Brown C.T."/>
            <person name="Hug L.A."/>
            <person name="Thomas B.C."/>
            <person name="Sharon I."/>
            <person name="Castelle C.J."/>
            <person name="Singh A."/>
            <person name="Wilkins M.J."/>
            <person name="Williams K.H."/>
            <person name="Banfield J.F."/>
        </authorList>
    </citation>
    <scope>NUCLEOTIDE SEQUENCE [LARGE SCALE GENOMIC DNA]</scope>
</reference>
<evidence type="ECO:0000313" key="4">
    <source>
        <dbReference type="EMBL" id="KKU56731.1"/>
    </source>
</evidence>
<evidence type="ECO:0000259" key="3">
    <source>
        <dbReference type="Pfam" id="PF13439"/>
    </source>
</evidence>
<dbReference type="FunFam" id="3.40.50.2000:FF:000119">
    <property type="entry name" value="Glycosyl transferase group 1"/>
    <property type="match status" value="1"/>
</dbReference>
<dbReference type="Pfam" id="PF00534">
    <property type="entry name" value="Glycos_transf_1"/>
    <property type="match status" value="1"/>
</dbReference>
<gene>
    <name evidence="4" type="ORF">UX78_C0003G0007</name>
</gene>
<keyword evidence="1 4" id="KW-0808">Transferase</keyword>
<evidence type="ECO:0000256" key="1">
    <source>
        <dbReference type="ARBA" id="ARBA00022679"/>
    </source>
</evidence>
<dbReference type="Gene3D" id="3.40.50.2000">
    <property type="entry name" value="Glycogen Phosphorylase B"/>
    <property type="match status" value="2"/>
</dbReference>
<feature type="domain" description="Glycosyl transferase family 1" evidence="2">
    <location>
        <begin position="189"/>
        <end position="356"/>
    </location>
</feature>
<dbReference type="AlphaFoldDB" id="A0A0G1RHV8"/>
<organism evidence="4 5">
    <name type="scientific">Candidatus Amesbacteria bacterium GW2011_GWA2_47_11</name>
    <dbReference type="NCBI Taxonomy" id="1618357"/>
    <lineage>
        <taxon>Bacteria</taxon>
        <taxon>Candidatus Amesiibacteriota</taxon>
    </lineage>
</organism>
<proteinExistence type="predicted"/>
<dbReference type="PANTHER" id="PTHR46401:SF2">
    <property type="entry name" value="GLYCOSYLTRANSFERASE WBBK-RELATED"/>
    <property type="match status" value="1"/>
</dbReference>
<dbReference type="GO" id="GO:0016757">
    <property type="term" value="F:glycosyltransferase activity"/>
    <property type="evidence" value="ECO:0007669"/>
    <property type="project" value="InterPro"/>
</dbReference>
<name>A0A0G1RHV8_9BACT</name>
<accession>A0A0G1RHV8</accession>